<keyword evidence="2" id="KW-1185">Reference proteome</keyword>
<dbReference type="Proteomes" id="UP000050509">
    <property type="component" value="Unassembled WGS sequence"/>
</dbReference>
<comment type="caution">
    <text evidence="1">The sequence shown here is derived from an EMBL/GenBank/DDBJ whole genome shotgun (WGS) entry which is preliminary data.</text>
</comment>
<organism evidence="1 2">
    <name type="scientific">Kouleothrix aurantiaca</name>
    <dbReference type="NCBI Taxonomy" id="186479"/>
    <lineage>
        <taxon>Bacteria</taxon>
        <taxon>Bacillati</taxon>
        <taxon>Chloroflexota</taxon>
        <taxon>Chloroflexia</taxon>
        <taxon>Chloroflexales</taxon>
        <taxon>Roseiflexineae</taxon>
        <taxon>Roseiflexaceae</taxon>
        <taxon>Kouleothrix</taxon>
    </lineage>
</organism>
<sequence>MHVWHLAGAAVPISSECSALTYQYSWQGADTAGRDDVRDALVRAEDKLAAYLGYRIAPQYVQATVDYPRAAGRMGPLDPTGRRVGVWAPEGYVQALGIEQHTSIGTAALTFSDRFTSGVLDTFTATLPIPSGMALTADQVAVYIAAADRFDDVALGPRWRVQPLQISINGGTVTITGRRRLLVKP</sequence>
<proteinExistence type="predicted"/>
<reference evidence="1 2" key="1">
    <citation type="submission" date="2015-09" db="EMBL/GenBank/DDBJ databases">
        <title>Draft genome sequence of Kouleothrix aurantiaca JCM 19913.</title>
        <authorList>
            <person name="Hemp J."/>
        </authorList>
    </citation>
    <scope>NUCLEOTIDE SEQUENCE [LARGE SCALE GENOMIC DNA]</scope>
    <source>
        <strain evidence="1 2">COM-B</strain>
    </source>
</reference>
<evidence type="ECO:0000313" key="2">
    <source>
        <dbReference type="Proteomes" id="UP000050509"/>
    </source>
</evidence>
<accession>A0A0P9F5V4</accession>
<feature type="non-terminal residue" evidence="1">
    <location>
        <position position="185"/>
    </location>
</feature>
<gene>
    <name evidence="1" type="ORF">SE17_42385</name>
</gene>
<dbReference type="EMBL" id="LJCR01003388">
    <property type="protein sequence ID" value="KPV47441.1"/>
    <property type="molecule type" value="Genomic_DNA"/>
</dbReference>
<dbReference type="AlphaFoldDB" id="A0A0P9F5V4"/>
<name>A0A0P9F5V4_9CHLR</name>
<protein>
    <submittedName>
        <fullName evidence="1">Uncharacterized protein</fullName>
    </submittedName>
</protein>
<evidence type="ECO:0000313" key="1">
    <source>
        <dbReference type="EMBL" id="KPV47441.1"/>
    </source>
</evidence>